<evidence type="ECO:0000313" key="2">
    <source>
        <dbReference type="Proteomes" id="UP000178943"/>
    </source>
</evidence>
<dbReference type="EMBL" id="MFGW01000155">
    <property type="protein sequence ID" value="OGF63657.1"/>
    <property type="molecule type" value="Genomic_DNA"/>
</dbReference>
<protein>
    <submittedName>
        <fullName evidence="1">Uncharacterized protein</fullName>
    </submittedName>
</protein>
<dbReference type="Proteomes" id="UP000178943">
    <property type="component" value="Unassembled WGS sequence"/>
</dbReference>
<organism evidence="1 2">
    <name type="scientific">Candidatus Fischerbacteria bacterium RBG_13_37_8</name>
    <dbReference type="NCBI Taxonomy" id="1817863"/>
    <lineage>
        <taxon>Bacteria</taxon>
        <taxon>Candidatus Fischeribacteriota</taxon>
    </lineage>
</organism>
<evidence type="ECO:0000313" key="1">
    <source>
        <dbReference type="EMBL" id="OGF63657.1"/>
    </source>
</evidence>
<comment type="caution">
    <text evidence="1">The sequence shown here is derived from an EMBL/GenBank/DDBJ whole genome shotgun (WGS) entry which is preliminary data.</text>
</comment>
<dbReference type="AlphaFoldDB" id="A0A1F5VJL5"/>
<accession>A0A1F5VJL5</accession>
<sequence>MTPIVRSRLPRTSSVFLQRIFLLKILEFHDQAPIPHLSPLLKSCLPYVRIALLKAGGFGCKNILLEVAHALKEAPKDYGK</sequence>
<gene>
    <name evidence="1" type="ORF">A2Y62_02085</name>
</gene>
<reference evidence="1 2" key="1">
    <citation type="journal article" date="2016" name="Nat. Commun.">
        <title>Thousands of microbial genomes shed light on interconnected biogeochemical processes in an aquifer system.</title>
        <authorList>
            <person name="Anantharaman K."/>
            <person name="Brown C.T."/>
            <person name="Hug L.A."/>
            <person name="Sharon I."/>
            <person name="Castelle C.J."/>
            <person name="Probst A.J."/>
            <person name="Thomas B.C."/>
            <person name="Singh A."/>
            <person name="Wilkins M.J."/>
            <person name="Karaoz U."/>
            <person name="Brodie E.L."/>
            <person name="Williams K.H."/>
            <person name="Hubbard S.S."/>
            <person name="Banfield J.F."/>
        </authorList>
    </citation>
    <scope>NUCLEOTIDE SEQUENCE [LARGE SCALE GENOMIC DNA]</scope>
</reference>
<name>A0A1F5VJL5_9BACT</name>
<proteinExistence type="predicted"/>